<dbReference type="CDD" id="cd07023">
    <property type="entry name" value="S49_Sppa_N_C"/>
    <property type="match status" value="1"/>
</dbReference>
<dbReference type="PRINTS" id="PR00127">
    <property type="entry name" value="CLPPROTEASEP"/>
</dbReference>
<name>A0AA90Q3C4_9HELI</name>
<dbReference type="EMBL" id="JAUYZK010000009">
    <property type="protein sequence ID" value="MDP2539398.1"/>
    <property type="molecule type" value="Genomic_DNA"/>
</dbReference>
<keyword evidence="5" id="KW-0812">Transmembrane</keyword>
<dbReference type="PANTHER" id="PTHR42987">
    <property type="entry name" value="PEPTIDASE S49"/>
    <property type="match status" value="1"/>
</dbReference>
<dbReference type="InterPro" id="IPR001907">
    <property type="entry name" value="ClpP"/>
</dbReference>
<dbReference type="Gene3D" id="3.90.226.10">
    <property type="entry name" value="2-enoyl-CoA Hydratase, Chain A, domain 1"/>
    <property type="match status" value="1"/>
</dbReference>
<dbReference type="SUPFAM" id="SSF52096">
    <property type="entry name" value="ClpP/crotonase"/>
    <property type="match status" value="1"/>
</dbReference>
<dbReference type="InterPro" id="IPR004635">
    <property type="entry name" value="Pept_S49_SppA"/>
</dbReference>
<evidence type="ECO:0000256" key="3">
    <source>
        <dbReference type="ARBA" id="ARBA00022801"/>
    </source>
</evidence>
<evidence type="ECO:0000313" key="8">
    <source>
        <dbReference type="EMBL" id="MDP2539398.1"/>
    </source>
</evidence>
<protein>
    <submittedName>
        <fullName evidence="8">Signal peptide peptidase SppA</fullName>
    </submittedName>
</protein>
<dbReference type="PANTHER" id="PTHR42987:SF7">
    <property type="entry name" value="SIGNAL PEPTIDE PEPTIDASE SPPA-RELATED"/>
    <property type="match status" value="1"/>
</dbReference>
<evidence type="ECO:0000313" key="7">
    <source>
        <dbReference type="EMBL" id="MDO7253471.1"/>
    </source>
</evidence>
<dbReference type="EMBL" id="JAUPEV010000009">
    <property type="protein sequence ID" value="MDO7253471.1"/>
    <property type="molecule type" value="Genomic_DNA"/>
</dbReference>
<proteinExistence type="inferred from homology"/>
<dbReference type="Proteomes" id="UP001240777">
    <property type="component" value="Unassembled WGS sequence"/>
</dbReference>
<accession>A0AA90Q3C4</accession>
<keyword evidence="3" id="KW-0378">Hydrolase</keyword>
<evidence type="ECO:0000256" key="1">
    <source>
        <dbReference type="ARBA" id="ARBA00008683"/>
    </source>
</evidence>
<evidence type="ECO:0000256" key="5">
    <source>
        <dbReference type="SAM" id="Phobius"/>
    </source>
</evidence>
<evidence type="ECO:0000259" key="6">
    <source>
        <dbReference type="Pfam" id="PF01343"/>
    </source>
</evidence>
<dbReference type="GO" id="GO:0004176">
    <property type="term" value="F:ATP-dependent peptidase activity"/>
    <property type="evidence" value="ECO:0007669"/>
    <property type="project" value="InterPro"/>
</dbReference>
<evidence type="ECO:0000256" key="2">
    <source>
        <dbReference type="ARBA" id="ARBA00022670"/>
    </source>
</evidence>
<dbReference type="InterPro" id="IPR029045">
    <property type="entry name" value="ClpP/crotonase-like_dom_sf"/>
</dbReference>
<dbReference type="Proteomes" id="UP001177258">
    <property type="component" value="Unassembled WGS sequence"/>
</dbReference>
<comment type="caution">
    <text evidence="8">The sequence shown here is derived from an EMBL/GenBank/DDBJ whole genome shotgun (WGS) entry which is preliminary data.</text>
</comment>
<comment type="similarity">
    <text evidence="1">Belongs to the peptidase S49 family.</text>
</comment>
<keyword evidence="4" id="KW-0720">Serine protease</keyword>
<reference evidence="8 10" key="1">
    <citation type="submission" date="2023-07" db="EMBL/GenBank/DDBJ databases">
        <title>Unpublished Manusciprt.</title>
        <authorList>
            <person name="Aydin F."/>
            <person name="Tarhane S."/>
            <person name="Saticioglu I.B."/>
            <person name="Karakaya E."/>
            <person name="Abay S."/>
            <person name="Guran O."/>
            <person name="Bozkurt E."/>
            <person name="Uzum N."/>
            <person name="Olgun K."/>
            <person name="Jablonski D."/>
        </authorList>
    </citation>
    <scope>NUCLEOTIDE SEQUENCE</scope>
    <source>
        <strain evidence="10">faydin-H75</strain>
        <strain evidence="8">Faydin-H76</strain>
    </source>
</reference>
<keyword evidence="5" id="KW-1133">Transmembrane helix</keyword>
<feature type="transmembrane region" description="Helical" evidence="5">
    <location>
        <begin position="20"/>
        <end position="37"/>
    </location>
</feature>
<evidence type="ECO:0000313" key="9">
    <source>
        <dbReference type="Proteomes" id="UP001177258"/>
    </source>
</evidence>
<dbReference type="NCBIfam" id="TIGR00706">
    <property type="entry name" value="SppA_dom"/>
    <property type="match status" value="1"/>
</dbReference>
<gene>
    <name evidence="8" type="primary">sppA</name>
    <name evidence="7" type="ORF">Q5I04_06065</name>
    <name evidence="8" type="ORF">Q5I06_06390</name>
</gene>
<evidence type="ECO:0000313" key="10">
    <source>
        <dbReference type="Proteomes" id="UP001240777"/>
    </source>
</evidence>
<dbReference type="InterPro" id="IPR047272">
    <property type="entry name" value="S49_SppA_C"/>
</dbReference>
<dbReference type="RefSeq" id="WP_305517318.1">
    <property type="nucleotide sequence ID" value="NZ_JAUPEV010000009.1"/>
</dbReference>
<dbReference type="AlphaFoldDB" id="A0AA90Q3C4"/>
<keyword evidence="10" id="KW-1185">Reference proteome</keyword>
<dbReference type="GO" id="GO:0006508">
    <property type="term" value="P:proteolysis"/>
    <property type="evidence" value="ECO:0007669"/>
    <property type="project" value="UniProtKB-KW"/>
</dbReference>
<keyword evidence="5" id="KW-0472">Membrane</keyword>
<evidence type="ECO:0000256" key="4">
    <source>
        <dbReference type="ARBA" id="ARBA00022825"/>
    </source>
</evidence>
<sequence length="288" mass="31858">MIKKIFNLIVVPLDFITKYFKAMVFLLIVVILIISVIPNSSSINSPNLAKIYLQGPIIDSEGIRTQIDKILATPSIKGVLLIINSPGGAVSASVEISDMIADLKQKMPVIAYVQGAMASGSYYAGMYADKIYANRGALIGSIGVIFDGANISELANKLGIQEQVIAAGEYKEIGTFMRKWTPQEKDFLQKLINEEYEMFLSDVADARGLDIKSSKEYAEGKVFSAKKALKLGLIDTIGTQNQAIEMLKTLSEVQHPIWLKRDKFDAYLDKIIKTSTRVMLNAFTYTLR</sequence>
<feature type="domain" description="Peptidase S49" evidence="6">
    <location>
        <begin position="102"/>
        <end position="253"/>
    </location>
</feature>
<dbReference type="InterPro" id="IPR002142">
    <property type="entry name" value="Peptidase_S49"/>
</dbReference>
<dbReference type="Pfam" id="PF01343">
    <property type="entry name" value="Peptidase_S49"/>
    <property type="match status" value="1"/>
</dbReference>
<organism evidence="8 9">
    <name type="scientific">Helicobacter cappadocius</name>
    <dbReference type="NCBI Taxonomy" id="3063998"/>
    <lineage>
        <taxon>Bacteria</taxon>
        <taxon>Pseudomonadati</taxon>
        <taxon>Campylobacterota</taxon>
        <taxon>Epsilonproteobacteria</taxon>
        <taxon>Campylobacterales</taxon>
        <taxon>Helicobacteraceae</taxon>
        <taxon>Helicobacter</taxon>
    </lineage>
</organism>
<reference evidence="7 9" key="3">
    <citation type="journal article" date="2024" name="Syst. Appl. Microbiol.">
        <title>Helicobacter cappadocius sp. nov., from lizards: The first psychrotrophic Helicobacter species.</title>
        <authorList>
            <person name="Aydin F."/>
            <person name="Tarhane S."/>
            <person name="Karakaya E."/>
            <person name="Abay S."/>
            <person name="Kayman T."/>
            <person name="Guran O."/>
            <person name="Bozkurt E."/>
            <person name="Uzum N."/>
            <person name="Avci A."/>
            <person name="Olgun K."/>
            <person name="Jablonski D."/>
            <person name="Guran C."/>
            <person name="Burcin Saticioglu I."/>
        </authorList>
    </citation>
    <scope>NUCLEOTIDE SEQUENCE [LARGE SCALE GENOMIC DNA]</scope>
    <source>
        <strain evidence="7">Faydin-H75</strain>
        <strain evidence="9">faydin-H76</strain>
    </source>
</reference>
<reference evidence="7" key="2">
    <citation type="submission" date="2023-07" db="EMBL/GenBank/DDBJ databases">
        <authorList>
            <person name="Aydin F."/>
            <person name="Tarhane S."/>
            <person name="Saticioglu I.B."/>
            <person name="Karakaya E."/>
            <person name="Abay S."/>
            <person name="Guran O."/>
            <person name="Bozkurt E."/>
            <person name="Uzum N."/>
            <person name="Olgun K."/>
            <person name="Jablonski D."/>
        </authorList>
    </citation>
    <scope>NUCLEOTIDE SEQUENCE</scope>
    <source>
        <strain evidence="7">Faydin-H75</strain>
    </source>
</reference>
<keyword evidence="2" id="KW-0645">Protease</keyword>
<dbReference type="GO" id="GO:0004252">
    <property type="term" value="F:serine-type endopeptidase activity"/>
    <property type="evidence" value="ECO:0007669"/>
    <property type="project" value="InterPro"/>
</dbReference>